<dbReference type="InterPro" id="IPR051677">
    <property type="entry name" value="AfsR-DnrI-RedD_regulator"/>
</dbReference>
<proteinExistence type="inferred from homology"/>
<evidence type="ECO:0000256" key="4">
    <source>
        <dbReference type="ARBA" id="ARBA00023163"/>
    </source>
</evidence>
<protein>
    <submittedName>
        <fullName evidence="8">AfsR/SARP family transcriptional regulator</fullName>
    </submittedName>
</protein>
<evidence type="ECO:0000259" key="6">
    <source>
        <dbReference type="SMART" id="SM00862"/>
    </source>
</evidence>
<dbReference type="SUPFAM" id="SSF46894">
    <property type="entry name" value="C-terminal effector domain of the bipartite response regulators"/>
    <property type="match status" value="1"/>
</dbReference>
<evidence type="ECO:0000259" key="7">
    <source>
        <dbReference type="SMART" id="SM01043"/>
    </source>
</evidence>
<dbReference type="Gene3D" id="3.40.50.300">
    <property type="entry name" value="P-loop containing nucleotide triphosphate hydrolases"/>
    <property type="match status" value="1"/>
</dbReference>
<evidence type="ECO:0000256" key="3">
    <source>
        <dbReference type="ARBA" id="ARBA00023125"/>
    </source>
</evidence>
<feature type="domain" description="OmpR/PhoB-type" evidence="6">
    <location>
        <begin position="60"/>
        <end position="130"/>
    </location>
</feature>
<dbReference type="PANTHER" id="PTHR35807">
    <property type="entry name" value="TRANSCRIPTIONAL REGULATOR REDD-RELATED"/>
    <property type="match status" value="1"/>
</dbReference>
<dbReference type="EMBL" id="SMKX01000021">
    <property type="protein sequence ID" value="TDD60776.1"/>
    <property type="molecule type" value="Genomic_DNA"/>
</dbReference>
<keyword evidence="3" id="KW-0238">DNA-binding</keyword>
<dbReference type="InterPro" id="IPR016032">
    <property type="entry name" value="Sig_transdc_resp-reg_C-effctor"/>
</dbReference>
<dbReference type="OrthoDB" id="4336084at2"/>
<keyword evidence="4" id="KW-0804">Transcription</keyword>
<dbReference type="Proteomes" id="UP000295124">
    <property type="component" value="Unassembled WGS sequence"/>
</dbReference>
<organism evidence="8 9">
    <name type="scientific">Kribbella antibiotica</name>
    <dbReference type="NCBI Taxonomy" id="190195"/>
    <lineage>
        <taxon>Bacteria</taxon>
        <taxon>Bacillati</taxon>
        <taxon>Actinomycetota</taxon>
        <taxon>Actinomycetes</taxon>
        <taxon>Propionibacteriales</taxon>
        <taxon>Kribbellaceae</taxon>
        <taxon>Kribbella</taxon>
    </lineage>
</organism>
<feature type="region of interest" description="Disordered" evidence="5">
    <location>
        <begin position="1"/>
        <end position="28"/>
    </location>
</feature>
<dbReference type="CDD" id="cd15831">
    <property type="entry name" value="BTAD"/>
    <property type="match status" value="1"/>
</dbReference>
<comment type="caution">
    <text evidence="8">The sequence shown here is derived from an EMBL/GenBank/DDBJ whole genome shotgun (WGS) entry which is preliminary data.</text>
</comment>
<evidence type="ECO:0000313" key="8">
    <source>
        <dbReference type="EMBL" id="TDD60776.1"/>
    </source>
</evidence>
<dbReference type="SUPFAM" id="SSF52540">
    <property type="entry name" value="P-loop containing nucleoside triphosphate hydrolases"/>
    <property type="match status" value="1"/>
</dbReference>
<dbReference type="Gene3D" id="1.10.10.10">
    <property type="entry name" value="Winged helix-like DNA-binding domain superfamily/Winged helix DNA-binding domain"/>
    <property type="match status" value="1"/>
</dbReference>
<dbReference type="GO" id="GO:0000160">
    <property type="term" value="P:phosphorelay signal transduction system"/>
    <property type="evidence" value="ECO:0007669"/>
    <property type="project" value="InterPro"/>
</dbReference>
<dbReference type="AlphaFoldDB" id="A0A4R4ZRD5"/>
<evidence type="ECO:0000256" key="1">
    <source>
        <dbReference type="ARBA" id="ARBA00005820"/>
    </source>
</evidence>
<dbReference type="SMART" id="SM01043">
    <property type="entry name" value="BTAD"/>
    <property type="match status" value="1"/>
</dbReference>
<dbReference type="SMART" id="SM00862">
    <property type="entry name" value="Trans_reg_C"/>
    <property type="match status" value="1"/>
</dbReference>
<keyword evidence="9" id="KW-1185">Reference proteome</keyword>
<feature type="domain" description="Bacterial transcriptional activator" evidence="7">
    <location>
        <begin position="137"/>
        <end position="279"/>
    </location>
</feature>
<gene>
    <name evidence="8" type="ORF">E1263_10020</name>
</gene>
<dbReference type="InterPro" id="IPR027417">
    <property type="entry name" value="P-loop_NTPase"/>
</dbReference>
<dbReference type="GO" id="GO:0043531">
    <property type="term" value="F:ADP binding"/>
    <property type="evidence" value="ECO:0007669"/>
    <property type="project" value="InterPro"/>
</dbReference>
<dbReference type="GO" id="GO:0003677">
    <property type="term" value="F:DNA binding"/>
    <property type="evidence" value="ECO:0007669"/>
    <property type="project" value="UniProtKB-KW"/>
</dbReference>
<dbReference type="InterPro" id="IPR011990">
    <property type="entry name" value="TPR-like_helical_dom_sf"/>
</dbReference>
<reference evidence="8 9" key="1">
    <citation type="submission" date="2019-03" db="EMBL/GenBank/DDBJ databases">
        <title>Draft genome sequences of novel Actinobacteria.</title>
        <authorList>
            <person name="Sahin N."/>
            <person name="Ay H."/>
            <person name="Saygin H."/>
        </authorList>
    </citation>
    <scope>NUCLEOTIDE SEQUENCE [LARGE SCALE GENOMIC DNA]</scope>
    <source>
        <strain evidence="8 9">JCM 13523</strain>
    </source>
</reference>
<dbReference type="InterPro" id="IPR001867">
    <property type="entry name" value="OmpR/PhoB-type_DNA-bd"/>
</dbReference>
<keyword evidence="2" id="KW-0805">Transcription regulation</keyword>
<dbReference type="SUPFAM" id="SSF48452">
    <property type="entry name" value="TPR-like"/>
    <property type="match status" value="2"/>
</dbReference>
<evidence type="ECO:0000256" key="5">
    <source>
        <dbReference type="SAM" id="MobiDB-lite"/>
    </source>
</evidence>
<dbReference type="Gene3D" id="1.25.40.10">
    <property type="entry name" value="Tetratricopeptide repeat domain"/>
    <property type="match status" value="2"/>
</dbReference>
<dbReference type="Pfam" id="PF00486">
    <property type="entry name" value="Trans_reg_C"/>
    <property type="match status" value="1"/>
</dbReference>
<evidence type="ECO:0000313" key="9">
    <source>
        <dbReference type="Proteomes" id="UP000295124"/>
    </source>
</evidence>
<feature type="compositionally biased region" description="Low complexity" evidence="5">
    <location>
        <begin position="1"/>
        <end position="19"/>
    </location>
</feature>
<accession>A0A4R4ZRD5</accession>
<sequence>MPQPATSPSRRSTSSPRSPDAGFREPSRPFWPGRLSAVRTGYHPQMEFRLLGAFEVHDGVAEVKLVRRQERLLLAGLLLRANEVQPPEQLIDLVWPDDPPEDARGALQVYVSRLRKAGITIDGGRDGYAVRALTGSTDLDRFRALVAEGRALADPAEQGSRLREALDLWRGELLPELAAGPTRDRLCASVEEERRSASDGRVVADLAAGLYVELLAELPALVEQDPTREAVLAAWMTALHRVGRRQDALDVYADVTAVLSDRFGLEPASALRRLYAAILRNDPELIGDRTASDDTVPRELPVDISVFAGREELVDQAVEALSQPGRDRAAVYHLWGGAGVGKSATGVRIAHRSAAAFPDGQLFARLQDVDGEAVPARVLLGRMLRSLGLPSGEIPEGLAERRDALCERTADLALLVVLDDALDAETVEQLLPSGSRSAVIVTSRAPLPELPEAVHRRVMPLEPNLSRDLLLRLIGRPVRDEDSIKVVIEHSAGLPLALRIVGSRLALSGDELLPELAGSLSIEDQRLDSMVAGDLAVRSSLDRTLVLVDTEARQLLERLSLVGVTEFPAWVAAPLLDTDESTGESAFARLVDLGLVELVNQGRFKMHALVRSYAAERLQASEQPLDRFLQASLRLLMIADDGLGHGFATPRIMEMPTAIGLNRAERGLIGNERQWLGESWPLLQAAAMTAIAAGRLQLAAALGLRLNSFYTVTDLREPRIDLLQAVRSALREAGELELLVRTEICLVPALGSPDPRSWAVADESWENAQRTGSVELKVRTLINVANTARRQVDFDRDREADELALELIEQHGGPTDVRHIVFRNLGQNCAARRDHPAAVEWFQKAIAACPPGTVQEFYGQNQVGEVLVLDGRFAEAEQALRRSREICAPMQSAYLDAQVDCLTSFLEIRRGNVAEAQRLLDQARSRFDQEPGRDIAMYLKEFESQLAMARGDRATSRRIRRELIDLLEERGDLLGAWQVRHDFEHDPWWSSDTPEEPL</sequence>
<dbReference type="GO" id="GO:0006355">
    <property type="term" value="P:regulation of DNA-templated transcription"/>
    <property type="evidence" value="ECO:0007669"/>
    <property type="project" value="InterPro"/>
</dbReference>
<comment type="similarity">
    <text evidence="1">Belongs to the AfsR/DnrI/RedD regulatory family.</text>
</comment>
<dbReference type="InterPro" id="IPR036388">
    <property type="entry name" value="WH-like_DNA-bd_sf"/>
</dbReference>
<evidence type="ECO:0000256" key="2">
    <source>
        <dbReference type="ARBA" id="ARBA00023015"/>
    </source>
</evidence>
<name>A0A4R4ZRD5_9ACTN</name>
<dbReference type="PANTHER" id="PTHR35807:SF1">
    <property type="entry name" value="TRANSCRIPTIONAL REGULATOR REDD"/>
    <property type="match status" value="1"/>
</dbReference>
<dbReference type="InterPro" id="IPR005158">
    <property type="entry name" value="BTAD"/>
</dbReference>
<dbReference type="PRINTS" id="PR00364">
    <property type="entry name" value="DISEASERSIST"/>
</dbReference>
<dbReference type="Pfam" id="PF03704">
    <property type="entry name" value="BTAD"/>
    <property type="match status" value="1"/>
</dbReference>